<sequence length="139" mass="15205">MATLLTLLYPLPAAGGTSHIPQSPRSLVLLGLSNLHRHMHEENLTEQSLATAFNVNYYLNKHIPLARDAWSKYGLTKWSVVKLSPDTGYALQTIMLWDSPQSLGKAMQEAGAEVMGDLKNFSTEKPVVIQGVIAAGNMD</sequence>
<name>A0ACD3ZQB0_FUSSC</name>
<protein>
    <submittedName>
        <fullName evidence="1">Uncharacterized protein</fullName>
    </submittedName>
</protein>
<organism evidence="1 2">
    <name type="scientific">Fusarium solani subsp. cucurbitae</name>
    <name type="common">Neocosmosporum cucurbitae</name>
    <dbReference type="NCBI Taxonomy" id="2747967"/>
    <lineage>
        <taxon>Eukaryota</taxon>
        <taxon>Fungi</taxon>
        <taxon>Dikarya</taxon>
        <taxon>Ascomycota</taxon>
        <taxon>Pezizomycotina</taxon>
        <taxon>Sordariomycetes</taxon>
        <taxon>Hypocreomycetidae</taxon>
        <taxon>Hypocreales</taxon>
        <taxon>Nectriaceae</taxon>
        <taxon>Fusarium</taxon>
        <taxon>Fusarium solani species complex</taxon>
    </lineage>
</organism>
<gene>
    <name evidence="1" type="ORF">LCI18_014345</name>
</gene>
<reference evidence="1" key="1">
    <citation type="submission" date="2021-11" db="EMBL/GenBank/DDBJ databases">
        <title>Fusarium solani-melongenae Genome sequencing and assembly.</title>
        <authorList>
            <person name="Xie S."/>
            <person name="Huang L."/>
            <person name="Zhang X."/>
        </authorList>
    </citation>
    <scope>NUCLEOTIDE SEQUENCE</scope>
    <source>
        <strain evidence="1">CRI 24-3</strain>
    </source>
</reference>
<dbReference type="EMBL" id="CP090041">
    <property type="protein sequence ID" value="UPL03411.1"/>
    <property type="molecule type" value="Genomic_DNA"/>
</dbReference>
<proteinExistence type="predicted"/>
<accession>A0ACD3ZQB0</accession>
<dbReference type="Proteomes" id="UP000830768">
    <property type="component" value="Chromosome 13"/>
</dbReference>
<evidence type="ECO:0000313" key="1">
    <source>
        <dbReference type="EMBL" id="UPL03411.1"/>
    </source>
</evidence>
<keyword evidence="2" id="KW-1185">Reference proteome</keyword>
<evidence type="ECO:0000313" key="2">
    <source>
        <dbReference type="Proteomes" id="UP000830768"/>
    </source>
</evidence>